<dbReference type="GO" id="GO:0008270">
    <property type="term" value="F:zinc ion binding"/>
    <property type="evidence" value="ECO:0007669"/>
    <property type="project" value="UniProtKB-UniRule"/>
</dbReference>
<dbReference type="SMART" id="SM00663">
    <property type="entry name" value="RPOLA_N"/>
    <property type="match status" value="1"/>
</dbReference>
<evidence type="ECO:0000256" key="6">
    <source>
        <dbReference type="ARBA" id="ARBA00022679"/>
    </source>
</evidence>
<feature type="binding site" evidence="13">
    <location>
        <position position="497"/>
    </location>
    <ligand>
        <name>Mg(2+)</name>
        <dbReference type="ChEBI" id="CHEBI:18420"/>
    </ligand>
</feature>
<evidence type="ECO:0000256" key="2">
    <source>
        <dbReference type="ARBA" id="ARBA00007207"/>
    </source>
</evidence>
<evidence type="ECO:0000256" key="10">
    <source>
        <dbReference type="ARBA" id="ARBA00022842"/>
    </source>
</evidence>
<proteinExistence type="inferred from homology"/>
<keyword evidence="8 13" id="KW-0479">Metal-binding</keyword>
<comment type="function">
    <text evidence="1 13 14">DNA-dependent RNA polymerase catalyzes the transcription of DNA into RNA using the four ribonucleoside triphosphates as substrates.</text>
</comment>
<dbReference type="InterPro" id="IPR034678">
    <property type="entry name" value="RNApol_RpoC1"/>
</dbReference>
<gene>
    <name evidence="13 16" type="primary">rpoC1</name>
</gene>
<evidence type="ECO:0000259" key="15">
    <source>
        <dbReference type="SMART" id="SM00663"/>
    </source>
</evidence>
<dbReference type="Gene3D" id="1.10.40.90">
    <property type="match status" value="1"/>
</dbReference>
<dbReference type="Pfam" id="PF04997">
    <property type="entry name" value="RNA_pol_Rpb1_1"/>
    <property type="match status" value="1"/>
</dbReference>
<evidence type="ECO:0000256" key="12">
    <source>
        <dbReference type="ARBA" id="ARBA00048552"/>
    </source>
</evidence>
<keyword evidence="9 13" id="KW-0862">Zinc</keyword>
<evidence type="ECO:0000313" key="16">
    <source>
        <dbReference type="EMBL" id="UXW65450.1"/>
    </source>
</evidence>
<comment type="cofactor">
    <cofactor evidence="13">
        <name>Zn(2+)</name>
        <dbReference type="ChEBI" id="CHEBI:29105"/>
    </cofactor>
    <text evidence="13">Binds 1 Zn(2+) ion per subunit.</text>
</comment>
<keyword evidence="4 16" id="KW-0150">Chloroplast</keyword>
<dbReference type="GO" id="GO:0006351">
    <property type="term" value="P:DNA-templated transcription"/>
    <property type="evidence" value="ECO:0007669"/>
    <property type="project" value="UniProtKB-UniRule"/>
</dbReference>
<dbReference type="Gene3D" id="1.10.274.100">
    <property type="entry name" value="RNA polymerase Rpb1, domain 3"/>
    <property type="match status" value="1"/>
</dbReference>
<dbReference type="GeneID" id="76332392"/>
<name>A0A977TJM6_9ASPA</name>
<dbReference type="InterPro" id="IPR000722">
    <property type="entry name" value="RNA_pol_asu"/>
</dbReference>
<comment type="catalytic activity">
    <reaction evidence="12 13 14">
        <text>RNA(n) + a ribonucleoside 5'-triphosphate = RNA(n+1) + diphosphate</text>
        <dbReference type="Rhea" id="RHEA:21248"/>
        <dbReference type="Rhea" id="RHEA-COMP:14527"/>
        <dbReference type="Rhea" id="RHEA-COMP:17342"/>
        <dbReference type="ChEBI" id="CHEBI:33019"/>
        <dbReference type="ChEBI" id="CHEBI:61557"/>
        <dbReference type="ChEBI" id="CHEBI:140395"/>
        <dbReference type="EC" id="2.7.7.6"/>
    </reaction>
</comment>
<organism evidence="16">
    <name type="scientific">Acriopsis javanica</name>
    <dbReference type="NCBI Taxonomy" id="187182"/>
    <lineage>
        <taxon>Eukaryota</taxon>
        <taxon>Viridiplantae</taxon>
        <taxon>Streptophyta</taxon>
        <taxon>Embryophyta</taxon>
        <taxon>Tracheophyta</taxon>
        <taxon>Spermatophyta</taxon>
        <taxon>Magnoliopsida</taxon>
        <taxon>Liliopsida</taxon>
        <taxon>Asparagales</taxon>
        <taxon>Orchidaceae</taxon>
        <taxon>Epidendroideae</taxon>
        <taxon>Cymbidieae</taxon>
        <taxon>Cymbidiinae</taxon>
        <taxon>Acriopsis</taxon>
    </lineage>
</organism>
<dbReference type="GO" id="GO:0000287">
    <property type="term" value="F:magnesium ion binding"/>
    <property type="evidence" value="ECO:0007669"/>
    <property type="project" value="UniProtKB-UniRule"/>
</dbReference>
<evidence type="ECO:0000256" key="13">
    <source>
        <dbReference type="HAMAP-Rule" id="MF_01323"/>
    </source>
</evidence>
<protein>
    <recommendedName>
        <fullName evidence="13">DNA-directed RNA polymerase subunit beta'</fullName>
        <ecNumber evidence="13">2.7.7.6</ecNumber>
    </recommendedName>
    <alternativeName>
        <fullName evidence="13">PEP</fullName>
    </alternativeName>
    <alternativeName>
        <fullName evidence="13">Plastid-encoded RNA polymerase subunit beta'</fullName>
        <shortName evidence="13">RNA polymerase subunit beta'</shortName>
    </alternativeName>
</protein>
<dbReference type="InterPro" id="IPR042102">
    <property type="entry name" value="RNA_pol_Rpb1_3_sf"/>
</dbReference>
<comment type="subcellular location">
    <subcellularLocation>
        <location evidence="13">Plastid</location>
        <location evidence="13">Chloroplast</location>
    </subcellularLocation>
</comment>
<evidence type="ECO:0000256" key="3">
    <source>
        <dbReference type="ARBA" id="ARBA00022478"/>
    </source>
</evidence>
<keyword evidence="7 13" id="KW-0548">Nucleotidyltransferase</keyword>
<keyword evidence="10 13" id="KW-0460">Magnesium</keyword>
<dbReference type="InterPro" id="IPR006592">
    <property type="entry name" value="RNA_pol_N"/>
</dbReference>
<feature type="binding site" evidence="13">
    <location>
        <position position="71"/>
    </location>
    <ligand>
        <name>Zn(2+)</name>
        <dbReference type="ChEBI" id="CHEBI:29105"/>
    </ligand>
</feature>
<feature type="binding site" evidence="13">
    <location>
        <position position="493"/>
    </location>
    <ligand>
        <name>Mg(2+)</name>
        <dbReference type="ChEBI" id="CHEBI:18420"/>
    </ligand>
</feature>
<reference evidence="16" key="1">
    <citation type="journal article" date="2022" name="Mol. Ecol. Resour.">
        <title>DNA barcoding of Cymbidium by genome skimming: call for next- generation nuclear barcodes.</title>
        <authorList>
            <person name="Zhang L."/>
            <person name="Yang J."/>
        </authorList>
    </citation>
    <scope>NUCLEOTIDE SEQUENCE</scope>
</reference>
<dbReference type="InterPro" id="IPR007080">
    <property type="entry name" value="RNA_pol_Rpb1_1"/>
</dbReference>
<evidence type="ECO:0000256" key="7">
    <source>
        <dbReference type="ARBA" id="ARBA00022695"/>
    </source>
</evidence>
<feature type="domain" description="RNA polymerase N-terminal" evidence="15">
    <location>
        <begin position="266"/>
        <end position="547"/>
    </location>
</feature>
<dbReference type="RefSeq" id="YP_010528559.1">
    <property type="nucleotide sequence ID" value="NC_067758.1"/>
</dbReference>
<accession>A0A977TJM6</accession>
<dbReference type="PANTHER" id="PTHR19376">
    <property type="entry name" value="DNA-DIRECTED RNA POLYMERASE"/>
    <property type="match status" value="1"/>
</dbReference>
<dbReference type="Gene3D" id="4.10.860.120">
    <property type="entry name" value="RNA polymerase II, clamp domain"/>
    <property type="match status" value="1"/>
</dbReference>
<dbReference type="PANTHER" id="PTHR19376:SF54">
    <property type="entry name" value="DNA-DIRECTED RNA POLYMERASE SUBUNIT BETA"/>
    <property type="match status" value="1"/>
</dbReference>
<evidence type="ECO:0000256" key="5">
    <source>
        <dbReference type="ARBA" id="ARBA00022640"/>
    </source>
</evidence>
<dbReference type="AlphaFoldDB" id="A0A977TJM6"/>
<geneLocation type="chloroplast" evidence="16"/>
<evidence type="ECO:0000256" key="14">
    <source>
        <dbReference type="RuleBase" id="RU004279"/>
    </source>
</evidence>
<dbReference type="EMBL" id="OP142286">
    <property type="protein sequence ID" value="UXW65450.1"/>
    <property type="molecule type" value="Genomic_DNA"/>
</dbReference>
<sequence>MIDQYKHQQLRIGLVSPQQIMAWAKKILPNGEIVGEVTKPYTFHYKTNKPEKDGLFCERISGPIKSGICACGNYRGIGTEKEDPKFCEECGVEFVDSRIRRYQMGYIKLTCPVTHVWYLKRLPSYIANILDKPLRELEGLVYCDVYLDFSFARPIAKKPTFLRLRGSFEYEIQSWKYSIPLFFTTQGFETFRNREISTGAGAIREQLADSDLQIITENSLVEWKELGDEESAANEWENKKIRRRKDFLVRRIELAKHFIRTNVDPEWMVLWLLPVLPPELRPIIQIDGGKLMSSDINELYRRVIYRNNTLTDLLATSRSTPGELVMCQEKLVQEAVDTLFDNGIRGQPMRDGHNKVYKSFSDVIEGKEGRFRETLLGKRVDYSGRSVIVVGPLLSLHQCGLPREIAIELFQTFVIHGLIRQDVASNTGIAKSKIREKEPIVWEILQEVMQGHPVLLNRAPTLHRLGIQAFQPILVEGRAICLHPLVCKGFNADFDGDQMAVHIPLSLEAQAEARLLMFSHMNLLSPAIGDPVSVPTQDMLIGLYVLTIGNLRGICANRYNQYNSNCRKKETVYKNNFKYTKEPYFCSSYDALGAYRQKRIHLDSPLWIRWRLDQRVVGSREVPIEVQYESFGNYNEIYKHYQIIGSVKREICCIYIRTTVGHLSFYREIEEAIQGFWRAYS</sequence>
<dbReference type="Pfam" id="PF00623">
    <property type="entry name" value="RNA_pol_Rpb1_2"/>
    <property type="match status" value="2"/>
</dbReference>
<feature type="binding site" evidence="13">
    <location>
        <position position="69"/>
    </location>
    <ligand>
        <name>Zn(2+)</name>
        <dbReference type="ChEBI" id="CHEBI:29105"/>
    </ligand>
</feature>
<comment type="subunit">
    <text evidence="13">In plastids the minimal PEP RNA polymerase catalytic core is composed of four subunits: alpha, beta, beta', and beta''. When a (nuclear-encoded) sigma factor is associated with the core the holoenzyme is formed, which can initiate transcription.</text>
</comment>
<dbReference type="EC" id="2.7.7.6" evidence="13"/>
<dbReference type="InterPro" id="IPR045867">
    <property type="entry name" value="DNA-dir_RpoC_beta_prime"/>
</dbReference>
<dbReference type="GO" id="GO:0003677">
    <property type="term" value="F:DNA binding"/>
    <property type="evidence" value="ECO:0007669"/>
    <property type="project" value="UniProtKB-UniRule"/>
</dbReference>
<dbReference type="HAMAP" id="MF_01323">
    <property type="entry name" value="RNApol_bact_RpoC1"/>
    <property type="match status" value="1"/>
</dbReference>
<feature type="binding site" evidence="13">
    <location>
        <position position="87"/>
    </location>
    <ligand>
        <name>Zn(2+)</name>
        <dbReference type="ChEBI" id="CHEBI:29105"/>
    </ligand>
</feature>
<comment type="cofactor">
    <cofactor evidence="13">
        <name>Mg(2+)</name>
        <dbReference type="ChEBI" id="CHEBI:18420"/>
    </cofactor>
    <text evidence="13">Binds 1 Mg(2+) ion per subunit.</text>
</comment>
<feature type="binding site" evidence="13">
    <location>
        <position position="90"/>
    </location>
    <ligand>
        <name>Zn(2+)</name>
        <dbReference type="ChEBI" id="CHEBI:29105"/>
    </ligand>
</feature>
<keyword evidence="11 13" id="KW-0804">Transcription</keyword>
<evidence type="ECO:0000256" key="1">
    <source>
        <dbReference type="ARBA" id="ARBA00004026"/>
    </source>
</evidence>
<dbReference type="GO" id="GO:0000428">
    <property type="term" value="C:DNA-directed RNA polymerase complex"/>
    <property type="evidence" value="ECO:0007669"/>
    <property type="project" value="UniProtKB-KW"/>
</dbReference>
<keyword evidence="6 13" id="KW-0808">Transferase</keyword>
<dbReference type="EMBL" id="OP142288">
    <property type="protein sequence ID" value="UXW65603.1"/>
    <property type="molecule type" value="Genomic_DNA"/>
</dbReference>
<feature type="binding site" evidence="13">
    <location>
        <position position="495"/>
    </location>
    <ligand>
        <name>Mg(2+)</name>
        <dbReference type="ChEBI" id="CHEBI:18420"/>
    </ligand>
</feature>
<dbReference type="InterPro" id="IPR044893">
    <property type="entry name" value="RNA_pol_Rpb1_clamp_domain"/>
</dbReference>
<dbReference type="FunFam" id="4.10.860.120:FF:000007">
    <property type="entry name" value="DNA-directed RNA polymerase subunit gamma"/>
    <property type="match status" value="1"/>
</dbReference>
<dbReference type="GO" id="GO:0003899">
    <property type="term" value="F:DNA-directed RNA polymerase activity"/>
    <property type="evidence" value="ECO:0007669"/>
    <property type="project" value="UniProtKB-UniRule"/>
</dbReference>
<dbReference type="GO" id="GO:0009507">
    <property type="term" value="C:chloroplast"/>
    <property type="evidence" value="ECO:0007669"/>
    <property type="project" value="UniProtKB-SubCell"/>
</dbReference>
<dbReference type="SUPFAM" id="SSF64484">
    <property type="entry name" value="beta and beta-prime subunits of DNA dependent RNA-polymerase"/>
    <property type="match status" value="1"/>
</dbReference>
<evidence type="ECO:0000256" key="9">
    <source>
        <dbReference type="ARBA" id="ARBA00022833"/>
    </source>
</evidence>
<evidence type="ECO:0000256" key="8">
    <source>
        <dbReference type="ARBA" id="ARBA00022723"/>
    </source>
</evidence>
<keyword evidence="3 13" id="KW-0240">DNA-directed RNA polymerase</keyword>
<evidence type="ECO:0000256" key="4">
    <source>
        <dbReference type="ARBA" id="ARBA00022528"/>
    </source>
</evidence>
<evidence type="ECO:0000256" key="11">
    <source>
        <dbReference type="ARBA" id="ARBA00023163"/>
    </source>
</evidence>
<keyword evidence="5 16" id="KW-0934">Plastid</keyword>
<dbReference type="Gene3D" id="2.40.40.20">
    <property type="match status" value="1"/>
</dbReference>
<comment type="similarity">
    <text evidence="2 13">Belongs to the RNA polymerase beta' chain family. RpoC1 subfamily.</text>
</comment>